<dbReference type="AlphaFoldDB" id="A0A327QB94"/>
<name>A0A327QB94_9BACT</name>
<dbReference type="OrthoDB" id="6155at2"/>
<dbReference type="Gene3D" id="6.20.150.10">
    <property type="match status" value="1"/>
</dbReference>
<keyword evidence="2" id="KW-1185">Reference proteome</keyword>
<dbReference type="EMBL" id="QLLL01000008">
    <property type="protein sequence ID" value="RAJ00473.1"/>
    <property type="molecule type" value="Genomic_DNA"/>
</dbReference>
<comment type="caution">
    <text evidence="1">The sequence shown here is derived from an EMBL/GenBank/DDBJ whole genome shotgun (WGS) entry which is preliminary data.</text>
</comment>
<evidence type="ECO:0000313" key="1">
    <source>
        <dbReference type="EMBL" id="RAJ00473.1"/>
    </source>
</evidence>
<organism evidence="1 2">
    <name type="scientific">Chitinophaga skermanii</name>
    <dbReference type="NCBI Taxonomy" id="331697"/>
    <lineage>
        <taxon>Bacteria</taxon>
        <taxon>Pseudomonadati</taxon>
        <taxon>Bacteroidota</taxon>
        <taxon>Chitinophagia</taxon>
        <taxon>Chitinophagales</taxon>
        <taxon>Chitinophagaceae</taxon>
        <taxon>Chitinophaga</taxon>
    </lineage>
</organism>
<dbReference type="Gene3D" id="2.40.50.230">
    <property type="entry name" value="Gp5 N-terminal domain"/>
    <property type="match status" value="1"/>
</dbReference>
<reference evidence="1 2" key="1">
    <citation type="submission" date="2018-06" db="EMBL/GenBank/DDBJ databases">
        <title>Genomic Encyclopedia of Archaeal and Bacterial Type Strains, Phase II (KMG-II): from individual species to whole genera.</title>
        <authorList>
            <person name="Goeker M."/>
        </authorList>
    </citation>
    <scope>NUCLEOTIDE SEQUENCE [LARGE SCALE GENOMIC DNA]</scope>
    <source>
        <strain evidence="1 2">DSM 23857</strain>
    </source>
</reference>
<gene>
    <name evidence="1" type="ORF">LX64_04179</name>
</gene>
<dbReference type="InterPro" id="IPR037026">
    <property type="entry name" value="Vgr_OB-fold_dom_sf"/>
</dbReference>
<dbReference type="RefSeq" id="WP_111599587.1">
    <property type="nucleotide sequence ID" value="NZ_QLLL01000008.1"/>
</dbReference>
<dbReference type="InterPro" id="IPR013046">
    <property type="entry name" value="GpV/Gp45"/>
</dbReference>
<proteinExistence type="predicted"/>
<dbReference type="NCBIfam" id="TIGR01644">
    <property type="entry name" value="phage_P2_V"/>
    <property type="match status" value="1"/>
</dbReference>
<protein>
    <submittedName>
        <fullName evidence="1">Phage baseplate assembly protein V</fullName>
    </submittedName>
</protein>
<accession>A0A327QB94</accession>
<evidence type="ECO:0000313" key="2">
    <source>
        <dbReference type="Proteomes" id="UP000249547"/>
    </source>
</evidence>
<dbReference type="Proteomes" id="UP000249547">
    <property type="component" value="Unassembled WGS sequence"/>
</dbReference>
<sequence>MQVYFGMICDVKPGFARVNLSTYGITTPWLPILKTSTIHCIKSSQFEINEQVACLLDEHCSNGLIMGAIHNNRDLPDPNEERGISRNIYSDGAILEYDSNTGNLSVLITQNIKLKSVSIEIVGEGTVNISATKLKVDGDLEVAGQINAQKIASEGDVVANQISLLTHTHIGVQPGTGISGIPQ</sequence>